<evidence type="ECO:0000313" key="2">
    <source>
        <dbReference type="EMBL" id="GJT15247.1"/>
    </source>
</evidence>
<reference evidence="2" key="1">
    <citation type="journal article" date="2022" name="Int. J. Mol. Sci.">
        <title>Draft Genome of Tanacetum Coccineum: Genomic Comparison of Closely Related Tanacetum-Family Plants.</title>
        <authorList>
            <person name="Yamashiro T."/>
            <person name="Shiraishi A."/>
            <person name="Nakayama K."/>
            <person name="Satake H."/>
        </authorList>
    </citation>
    <scope>NUCLEOTIDE SEQUENCE</scope>
</reference>
<name>A0ABQ5BN39_9ASTR</name>
<gene>
    <name evidence="2" type="ORF">Tco_0873953</name>
</gene>
<feature type="region of interest" description="Disordered" evidence="1">
    <location>
        <begin position="1"/>
        <end position="22"/>
    </location>
</feature>
<comment type="caution">
    <text evidence="2">The sequence shown here is derived from an EMBL/GenBank/DDBJ whole genome shotgun (WGS) entry which is preliminary data.</text>
</comment>
<keyword evidence="3" id="KW-1185">Reference proteome</keyword>
<evidence type="ECO:0000313" key="3">
    <source>
        <dbReference type="Proteomes" id="UP001151760"/>
    </source>
</evidence>
<accession>A0ABQ5BN39</accession>
<evidence type="ECO:0000256" key="1">
    <source>
        <dbReference type="SAM" id="MobiDB-lite"/>
    </source>
</evidence>
<organism evidence="2 3">
    <name type="scientific">Tanacetum coccineum</name>
    <dbReference type="NCBI Taxonomy" id="301880"/>
    <lineage>
        <taxon>Eukaryota</taxon>
        <taxon>Viridiplantae</taxon>
        <taxon>Streptophyta</taxon>
        <taxon>Embryophyta</taxon>
        <taxon>Tracheophyta</taxon>
        <taxon>Spermatophyta</taxon>
        <taxon>Magnoliopsida</taxon>
        <taxon>eudicotyledons</taxon>
        <taxon>Gunneridae</taxon>
        <taxon>Pentapetalae</taxon>
        <taxon>asterids</taxon>
        <taxon>campanulids</taxon>
        <taxon>Asterales</taxon>
        <taxon>Asteraceae</taxon>
        <taxon>Asteroideae</taxon>
        <taxon>Anthemideae</taxon>
        <taxon>Anthemidinae</taxon>
        <taxon>Tanacetum</taxon>
    </lineage>
</organism>
<protein>
    <submittedName>
        <fullName evidence="2">Uncharacterized protein</fullName>
    </submittedName>
</protein>
<dbReference type="EMBL" id="BQNB010013381">
    <property type="protein sequence ID" value="GJT15247.1"/>
    <property type="molecule type" value="Genomic_DNA"/>
</dbReference>
<dbReference type="Proteomes" id="UP001151760">
    <property type="component" value="Unassembled WGS sequence"/>
</dbReference>
<proteinExistence type="predicted"/>
<reference evidence="2" key="2">
    <citation type="submission" date="2022-01" db="EMBL/GenBank/DDBJ databases">
        <authorList>
            <person name="Yamashiro T."/>
            <person name="Shiraishi A."/>
            <person name="Satake H."/>
            <person name="Nakayama K."/>
        </authorList>
    </citation>
    <scope>NUCLEOTIDE SEQUENCE</scope>
</reference>
<sequence>MAKIQEVLPKESSSTGQPLEQKHDELVKKSLLTKSQFEGQLKEKSKVISDLKVKFCPNGEETVALEKESRSKLNKYTVKPYDYTYQNSLYEIFKPPSKTYLDQWNAAKEVGRNNYALVSKYLNDMNARTKKPKVVPISASKPKRKMNKSVATPYKKIVASDTTIQKPKSYFKELYENTNKAWKWWIEKKCPSEYKWTQDDKPSRPVLNGN</sequence>